<evidence type="ECO:0000313" key="1">
    <source>
        <dbReference type="Proteomes" id="UP000887576"/>
    </source>
</evidence>
<reference evidence="2" key="1">
    <citation type="submission" date="2022-11" db="UniProtKB">
        <authorList>
            <consortium name="WormBaseParasite"/>
        </authorList>
    </citation>
    <scope>IDENTIFICATION</scope>
</reference>
<protein>
    <submittedName>
        <fullName evidence="2">Glucosylceramidase</fullName>
    </submittedName>
</protein>
<dbReference type="Proteomes" id="UP000887576">
    <property type="component" value="Unplaced"/>
</dbReference>
<dbReference type="WBParaSite" id="JU765_v2.g11872.t1">
    <property type="protein sequence ID" value="JU765_v2.g11872.t1"/>
    <property type="gene ID" value="JU765_v2.g11872"/>
</dbReference>
<proteinExistence type="predicted"/>
<name>A0AC34Q147_9BILA</name>
<evidence type="ECO:0000313" key="2">
    <source>
        <dbReference type="WBParaSite" id="JU765_v2.g11872.t1"/>
    </source>
</evidence>
<accession>A0AC34Q147</accession>
<sequence>MNATMQRDFIGQLLGPALKSRNATKDVKIMICDDQRGDVAPFSRAILTDPVAGRYVQGIAFHWYADARAPASVLSSVHRQFPSFFMLMTEACTGWNDPEHGVRLGRFSRASQYAHSIIEDLQNFAVGWTDWNLCLDEEGGPNWVKNFVDSPIIVNKTSRVFYKQPMFYALGHFSKFVPRGSHRVRLVTEKGADPTEPIEAVGFVNPQNQRIVVLHNPSNEDLNVAIEDTSHLSQPL</sequence>
<organism evidence="1 2">
    <name type="scientific">Panagrolaimus sp. JU765</name>
    <dbReference type="NCBI Taxonomy" id="591449"/>
    <lineage>
        <taxon>Eukaryota</taxon>
        <taxon>Metazoa</taxon>
        <taxon>Ecdysozoa</taxon>
        <taxon>Nematoda</taxon>
        <taxon>Chromadorea</taxon>
        <taxon>Rhabditida</taxon>
        <taxon>Tylenchina</taxon>
        <taxon>Panagrolaimomorpha</taxon>
        <taxon>Panagrolaimoidea</taxon>
        <taxon>Panagrolaimidae</taxon>
        <taxon>Panagrolaimus</taxon>
    </lineage>
</organism>